<dbReference type="EMBL" id="LBWB01000007">
    <property type="protein sequence ID" value="KKR01083.1"/>
    <property type="molecule type" value="Genomic_DNA"/>
</dbReference>
<dbReference type="Proteomes" id="UP000033881">
    <property type="component" value="Unassembled WGS sequence"/>
</dbReference>
<accession>A0A0G0MD34</accession>
<evidence type="ECO:0000313" key="2">
    <source>
        <dbReference type="EMBL" id="KKR01083.1"/>
    </source>
</evidence>
<organism evidence="2 3">
    <name type="scientific">Candidatus Woesebacteria bacterium GW2011_GWB1_39_12</name>
    <dbReference type="NCBI Taxonomy" id="1618574"/>
    <lineage>
        <taxon>Bacteria</taxon>
        <taxon>Candidatus Woeseibacteriota</taxon>
    </lineage>
</organism>
<keyword evidence="1" id="KW-1133">Transmembrane helix</keyword>
<reference evidence="2 3" key="1">
    <citation type="journal article" date="2015" name="Nature">
        <title>rRNA introns, odd ribosomes, and small enigmatic genomes across a large radiation of phyla.</title>
        <authorList>
            <person name="Brown C.T."/>
            <person name="Hug L.A."/>
            <person name="Thomas B.C."/>
            <person name="Sharon I."/>
            <person name="Castelle C.J."/>
            <person name="Singh A."/>
            <person name="Wilkins M.J."/>
            <person name="Williams K.H."/>
            <person name="Banfield J.F."/>
        </authorList>
    </citation>
    <scope>NUCLEOTIDE SEQUENCE [LARGE SCALE GENOMIC DNA]</scope>
</reference>
<gene>
    <name evidence="2" type="ORF">UT24_C0007G0047</name>
</gene>
<name>A0A0G0MD34_9BACT</name>
<evidence type="ECO:0008006" key="4">
    <source>
        <dbReference type="Google" id="ProtNLM"/>
    </source>
</evidence>
<sequence length="298" mass="32043">MKNKFFKQGVITALLLLTSVFLGRIFGYEAFAESSVTPPSFPTCSEKIFVADGDWAHYDSGIHGIPGVGNFEGSDDVYSLGSGNFLQCFCPAGGGEGTQTNWWDVENLNQEDINSFLSQSWFFESSGDGWNLLDDPYLVKNSNFSCAVPTPTPPPSGGGGGGSPGAPVCNAPAVTKAPLYSSANLSRIDSDSIKISWIVTDDRAQRYGIYYGTNSDKLSWYTEVKGHDTNEAIINLVPQGNIFFKVCSIGECGDQVCGSDIPTVLGVAKGLPATGTIALTILVFAPIGYYLYRRFRLV</sequence>
<evidence type="ECO:0000313" key="3">
    <source>
        <dbReference type="Proteomes" id="UP000033881"/>
    </source>
</evidence>
<evidence type="ECO:0000256" key="1">
    <source>
        <dbReference type="SAM" id="Phobius"/>
    </source>
</evidence>
<dbReference type="InterPro" id="IPR036116">
    <property type="entry name" value="FN3_sf"/>
</dbReference>
<protein>
    <recommendedName>
        <fullName evidence="4">Fibronectin type-III domain-containing protein</fullName>
    </recommendedName>
</protein>
<dbReference type="SUPFAM" id="SSF49265">
    <property type="entry name" value="Fibronectin type III"/>
    <property type="match status" value="1"/>
</dbReference>
<feature type="transmembrane region" description="Helical" evidence="1">
    <location>
        <begin position="271"/>
        <end position="292"/>
    </location>
</feature>
<dbReference type="AlphaFoldDB" id="A0A0G0MD34"/>
<comment type="caution">
    <text evidence="2">The sequence shown here is derived from an EMBL/GenBank/DDBJ whole genome shotgun (WGS) entry which is preliminary data.</text>
</comment>
<keyword evidence="1" id="KW-0812">Transmembrane</keyword>
<keyword evidence="1" id="KW-0472">Membrane</keyword>
<proteinExistence type="predicted"/>